<organism evidence="1 2">
    <name type="scientific">Burkholderia pseudomallei (strain K96243)</name>
    <dbReference type="NCBI Taxonomy" id="272560"/>
    <lineage>
        <taxon>Bacteria</taxon>
        <taxon>Pseudomonadati</taxon>
        <taxon>Pseudomonadota</taxon>
        <taxon>Betaproteobacteria</taxon>
        <taxon>Burkholderiales</taxon>
        <taxon>Burkholderiaceae</taxon>
        <taxon>Burkholderia</taxon>
        <taxon>pseudomallei group</taxon>
    </lineage>
</organism>
<sequence length="190" mass="21541">MMSVLAPSLQIAGRRQVAWQPIVTMSERRILFLDIDGVLHRGNSYVAGRRILSSAPGRIELFEFVPTLDDALNSHPDVPVVLSSDWAYRFGLDYTRSQLPSASLRARVIGATYQGCEFDEQFWPMLSRGAQVLDYVRRQGCEGLEWLAIDDRSDGFESSRERLVHCQSECGLGDPAVVDLLRRRLHERFS</sequence>
<evidence type="ECO:0000313" key="1">
    <source>
        <dbReference type="EMBL" id="CAH34540.1"/>
    </source>
</evidence>
<dbReference type="STRING" id="272560.BPSL0551"/>
<proteinExistence type="predicted"/>
<evidence type="ECO:0008006" key="3">
    <source>
        <dbReference type="Google" id="ProtNLM"/>
    </source>
</evidence>
<dbReference type="Proteomes" id="UP000000605">
    <property type="component" value="Chromosome 1"/>
</dbReference>
<dbReference type="KEGG" id="bps:BPSL0551"/>
<name>Q63XI9_BURPS</name>
<evidence type="ECO:0000313" key="2">
    <source>
        <dbReference type="Proteomes" id="UP000000605"/>
    </source>
</evidence>
<gene>
    <name evidence="1" type="ordered locus">BPSL0551</name>
</gene>
<dbReference type="eggNOG" id="ENOG5032UKY">
    <property type="taxonomic scope" value="Bacteria"/>
</dbReference>
<protein>
    <recommendedName>
        <fullName evidence="3">Phosphatase</fullName>
    </recommendedName>
</protein>
<dbReference type="Pfam" id="PF18143">
    <property type="entry name" value="HAD_SAK_2"/>
    <property type="match status" value="1"/>
</dbReference>
<reference evidence="1 2" key="1">
    <citation type="journal article" date="2004" name="Proc. Natl. Acad. Sci. U.S.A.">
        <title>Genomic plasticity of the causative agent of melioidosis, Burkholderia pseudomallei.</title>
        <authorList>
            <person name="Holden M.T.G."/>
            <person name="Titball R.W."/>
            <person name="Peacock S.J."/>
            <person name="Cerdeno-Tarraga A.M."/>
            <person name="Atkins T."/>
            <person name="Crossman L.C."/>
            <person name="Pitt T."/>
            <person name="Churcher C."/>
            <person name="Mungall K."/>
            <person name="Bentley S.D."/>
            <person name="Sebaihia M."/>
            <person name="Thomson N.R."/>
            <person name="Bason N."/>
            <person name="Beacham I.R."/>
            <person name="Brooks K."/>
            <person name="Brown K.A."/>
            <person name="Brown N.F."/>
            <person name="Challis G.L."/>
            <person name="Cherevach I."/>
            <person name="Chillingworth T."/>
            <person name="Cronin A."/>
            <person name="Crosset B."/>
            <person name="Davis P."/>
            <person name="DeShazer D."/>
            <person name="Feltwell T."/>
            <person name="Fraser A."/>
            <person name="Hance Z."/>
            <person name="Hauser H."/>
            <person name="Holroyd S."/>
            <person name="Jagels K."/>
            <person name="Keith K.E."/>
            <person name="Maddison M."/>
            <person name="Moule S."/>
            <person name="Price C."/>
            <person name="Quail M.A."/>
            <person name="Rabbinowitsch E."/>
            <person name="Rutherford K."/>
            <person name="Sanders M."/>
            <person name="Simmonds M."/>
            <person name="Songsivilai S."/>
            <person name="Stevens K."/>
            <person name="Tumapa S."/>
            <person name="Vesaratchavest M."/>
            <person name="Whitehead S."/>
            <person name="Yeats C."/>
            <person name="Barrell B.G."/>
            <person name="Oyston P.C.F."/>
            <person name="Parkhill J."/>
        </authorList>
    </citation>
    <scope>NUCLEOTIDE SEQUENCE [LARGE SCALE GENOMIC DNA]</scope>
    <source>
        <strain evidence="1 2">K96243</strain>
    </source>
</reference>
<dbReference type="EMBL" id="BX571965">
    <property type="protein sequence ID" value="CAH34540.1"/>
    <property type="molecule type" value="Genomic_DNA"/>
</dbReference>
<keyword evidence="2" id="KW-1185">Reference proteome</keyword>
<dbReference type="AlphaFoldDB" id="Q63XI9"/>
<accession>Q63XI9</accession>